<comment type="caution">
    <text evidence="3">The sequence shown here is derived from an EMBL/GenBank/DDBJ whole genome shotgun (WGS) entry which is preliminary data.</text>
</comment>
<dbReference type="Gene3D" id="1.10.260.40">
    <property type="entry name" value="lambda repressor-like DNA-binding domains"/>
    <property type="match status" value="1"/>
</dbReference>
<reference evidence="3" key="2">
    <citation type="submission" date="2020-09" db="EMBL/GenBank/DDBJ databases">
        <authorList>
            <person name="Sun Q."/>
            <person name="Ohkuma M."/>
        </authorList>
    </citation>
    <scope>NUCLEOTIDE SEQUENCE</scope>
    <source>
        <strain evidence="3">JCM 4346</strain>
    </source>
</reference>
<evidence type="ECO:0000259" key="2">
    <source>
        <dbReference type="PROSITE" id="PS50943"/>
    </source>
</evidence>
<proteinExistence type="predicted"/>
<dbReference type="PROSITE" id="PS50943">
    <property type="entry name" value="HTH_CROC1"/>
    <property type="match status" value="1"/>
</dbReference>
<accession>A0A918L0A5</accession>
<dbReference type="CDD" id="cd00093">
    <property type="entry name" value="HTH_XRE"/>
    <property type="match status" value="1"/>
</dbReference>
<dbReference type="SUPFAM" id="SSF81901">
    <property type="entry name" value="HCP-like"/>
    <property type="match status" value="2"/>
</dbReference>
<dbReference type="Gene3D" id="1.25.40.10">
    <property type="entry name" value="Tetratricopeptide repeat domain"/>
    <property type="match status" value="2"/>
</dbReference>
<dbReference type="SUPFAM" id="SSF52540">
    <property type="entry name" value="P-loop containing nucleoside triphosphate hydrolases"/>
    <property type="match status" value="1"/>
</dbReference>
<dbReference type="GO" id="GO:0003677">
    <property type="term" value="F:DNA binding"/>
    <property type="evidence" value="ECO:0007669"/>
    <property type="project" value="InterPro"/>
</dbReference>
<dbReference type="Pfam" id="PF13560">
    <property type="entry name" value="HTH_31"/>
    <property type="match status" value="1"/>
</dbReference>
<sequence>MGAETRKGNWRALAELQALLEQGRAKARLDQTQLARRAGLGRTTVSQALRAIDQVPSATTVAAMAKALGLDADRMLGLQMQANAEAQGLTGTASDGAGEGIGHPICACDPYDLEVHPAGAEGDAAHAAASTALPRTAQVPVLPGYVRRGHDEVLEQVVQAASAGRSGMLVLVGSSSTGKTRACWEAIQPLADQGWRLWHPFDPTRAEATLADIRRVGPRTVLWLNEAQHYLGDAQKGPDIAAAVRSLLADPGVAPVLVLGTLWPEYDRAYTTLPFPGEPDRFAQVRALLAGRTVPVPDAFDDAAQSAARDLAAAGDLVLAAALDRAEAGRVTQDLAGAPELLHRFRTASPPARAILHAAMDARRLGVGLHLPLAFLTDAAVDYLTDREYDALSPDWAEKALAELAAPVHGRLAPLQRARRRPSRRAPGVRRDRDTAHGVVYRLADYLEQHGRAERRCLCPPASFWEAAHHHLTDAQDLGRLAHAAETRHRLQWAYHLYERVDPWFALKRLVGFRLRAGDREGAAELLSEAAAQGSRAALFELVDLRLGSGDRHGAEELLAQPAASGDPRALRELAALREKAGDVKTAVQLLTTAADAGDTPALVDLAGLRRAAGDVEGAERLLSQAADAGDAIAQEILRSERMRRVRRELRGPLPRRAEVSAEADAAPLPRQPEARDDPAADRPLAQAAEAGQPWAVVELARRRQQAGDLQGAERFLTNAAAAGHQWAVIQLARLRHAAGDHEGAEQLLAEGADRGEPTAFFEIARIRRAAGDLPGAEQALNRADETGHPQALIELFLLLTAAGDDARAEDTVKRALNAGKAWGGTGRDVFSMWSYGLDPDGTPTPPW</sequence>
<dbReference type="SUPFAM" id="SSF47413">
    <property type="entry name" value="lambda repressor-like DNA-binding domains"/>
    <property type="match status" value="1"/>
</dbReference>
<dbReference type="InterPro" id="IPR001387">
    <property type="entry name" value="Cro/C1-type_HTH"/>
</dbReference>
<dbReference type="InterPro" id="IPR027417">
    <property type="entry name" value="P-loop_NTPase"/>
</dbReference>
<feature type="region of interest" description="Disordered" evidence="1">
    <location>
        <begin position="656"/>
        <end position="690"/>
    </location>
</feature>
<gene>
    <name evidence="3" type="ORF">GCM10010251_95640</name>
</gene>
<reference evidence="3" key="1">
    <citation type="journal article" date="2014" name="Int. J. Syst. Evol. Microbiol.">
        <title>Complete genome sequence of Corynebacterium casei LMG S-19264T (=DSM 44701T), isolated from a smear-ripened cheese.</title>
        <authorList>
            <consortium name="US DOE Joint Genome Institute (JGI-PGF)"/>
            <person name="Walter F."/>
            <person name="Albersmeier A."/>
            <person name="Kalinowski J."/>
            <person name="Ruckert C."/>
        </authorList>
    </citation>
    <scope>NUCLEOTIDE SEQUENCE</scope>
    <source>
        <strain evidence="3">JCM 4346</strain>
    </source>
</reference>
<evidence type="ECO:0000313" key="4">
    <source>
        <dbReference type="Proteomes" id="UP000658320"/>
    </source>
</evidence>
<dbReference type="EMBL" id="BMSX01000047">
    <property type="protein sequence ID" value="GGR63844.1"/>
    <property type="molecule type" value="Genomic_DNA"/>
</dbReference>
<protein>
    <recommendedName>
        <fullName evidence="2">HTH cro/C1-type domain-containing protein</fullName>
    </recommendedName>
</protein>
<evidence type="ECO:0000256" key="1">
    <source>
        <dbReference type="SAM" id="MobiDB-lite"/>
    </source>
</evidence>
<dbReference type="Proteomes" id="UP000658320">
    <property type="component" value="Unassembled WGS sequence"/>
</dbReference>
<evidence type="ECO:0000313" key="3">
    <source>
        <dbReference type="EMBL" id="GGR63844.1"/>
    </source>
</evidence>
<dbReference type="InterPro" id="IPR010982">
    <property type="entry name" value="Lambda_DNA-bd_dom_sf"/>
</dbReference>
<dbReference type="InterPro" id="IPR011990">
    <property type="entry name" value="TPR-like_helical_dom_sf"/>
</dbReference>
<name>A0A918L0A5_9ACTN</name>
<dbReference type="AlphaFoldDB" id="A0A918L0A5"/>
<organism evidence="3 4">
    <name type="scientific">Streptomyces aurantiogriseus</name>
    <dbReference type="NCBI Taxonomy" id="66870"/>
    <lineage>
        <taxon>Bacteria</taxon>
        <taxon>Bacillati</taxon>
        <taxon>Actinomycetota</taxon>
        <taxon>Actinomycetes</taxon>
        <taxon>Kitasatosporales</taxon>
        <taxon>Streptomycetaceae</taxon>
        <taxon>Streptomyces</taxon>
    </lineage>
</organism>
<feature type="domain" description="HTH cro/C1-type" evidence="2">
    <location>
        <begin position="20"/>
        <end position="75"/>
    </location>
</feature>
<dbReference type="SMART" id="SM00530">
    <property type="entry name" value="HTH_XRE"/>
    <property type="match status" value="1"/>
</dbReference>
<keyword evidence="4" id="KW-1185">Reference proteome</keyword>